<dbReference type="KEGG" id="eva:EIB75_07890"/>
<dbReference type="Gene3D" id="3.40.50.2300">
    <property type="match status" value="1"/>
</dbReference>
<dbReference type="AlphaFoldDB" id="A0A3G8ZEZ4"/>
<dbReference type="EMBL" id="CP034160">
    <property type="protein sequence ID" value="AZI55167.1"/>
    <property type="molecule type" value="Genomic_DNA"/>
</dbReference>
<dbReference type="SUPFAM" id="SSF52172">
    <property type="entry name" value="CheY-like"/>
    <property type="match status" value="1"/>
</dbReference>
<evidence type="ECO:0000313" key="2">
    <source>
        <dbReference type="EMBL" id="AZI55167.1"/>
    </source>
</evidence>
<accession>A0A3G8ZEZ4</accession>
<evidence type="ECO:0000313" key="3">
    <source>
        <dbReference type="Proteomes" id="UP000272316"/>
    </source>
</evidence>
<evidence type="ECO:0000256" key="1">
    <source>
        <dbReference type="SAM" id="Coils"/>
    </source>
</evidence>
<evidence type="ECO:0008006" key="4">
    <source>
        <dbReference type="Google" id="ProtNLM"/>
    </source>
</evidence>
<sequence>MDKYKILFIDEEKDSFDDFLDYVEKSPRAGEIAPLTQLPLADLDSMIEKIIETSPDAIITDFNLNEKRIDIDYNVPYNGTELLEAFLSIRADFPFIVLTAFDDVAINQTDDVNKIYVKNILHKSNKEETTKAKATFLDRVIASINHYQSKLKNAEEELIQLLEKKKAGKANYDEEQRIIELDGFIEKSVDKSSSIPNEYKLSSNTDRLGELLSRVDNMINKLNK</sequence>
<keyword evidence="1" id="KW-0175">Coiled coil</keyword>
<proteinExistence type="predicted"/>
<name>A0A3G8ZEZ4_9FLAO</name>
<reference evidence="3" key="1">
    <citation type="submission" date="2018-11" db="EMBL/GenBank/DDBJ databases">
        <title>Proposal to divide the Flavobacteriaceae and reorganize its genera based on Amino Acid Identity values calculated from whole genome sequences.</title>
        <authorList>
            <person name="Nicholson A.C."/>
            <person name="Gulvik C.A."/>
            <person name="Whitney A.M."/>
            <person name="Sheth M."/>
            <person name="Batra D."/>
            <person name="Pryor J."/>
            <person name="Bernardet J.-F."/>
            <person name="Hugo C."/>
            <person name="Kampfer P."/>
            <person name="Newman J.D."/>
            <person name="McQuiston J.R."/>
        </authorList>
    </citation>
    <scope>NUCLEOTIDE SEQUENCE [LARGE SCALE GENOMIC DNA]</scope>
    <source>
        <strain evidence="3">H6466</strain>
    </source>
</reference>
<dbReference type="RefSeq" id="WP_123280556.1">
    <property type="nucleotide sequence ID" value="NZ_CP034160.1"/>
</dbReference>
<dbReference type="InterPro" id="IPR011006">
    <property type="entry name" value="CheY-like_superfamily"/>
</dbReference>
<dbReference type="Proteomes" id="UP000272316">
    <property type="component" value="Chromosome"/>
</dbReference>
<protein>
    <recommendedName>
        <fullName evidence="4">Response regulator</fullName>
    </recommendedName>
</protein>
<organism evidence="2 3">
    <name type="scientific">Epilithonimonas vandammei</name>
    <dbReference type="NCBI Taxonomy" id="2487072"/>
    <lineage>
        <taxon>Bacteria</taxon>
        <taxon>Pseudomonadati</taxon>
        <taxon>Bacteroidota</taxon>
        <taxon>Flavobacteriia</taxon>
        <taxon>Flavobacteriales</taxon>
        <taxon>Weeksellaceae</taxon>
        <taxon>Chryseobacterium group</taxon>
        <taxon>Epilithonimonas</taxon>
    </lineage>
</organism>
<feature type="coiled-coil region" evidence="1">
    <location>
        <begin position="137"/>
        <end position="171"/>
    </location>
</feature>
<gene>
    <name evidence="2" type="ORF">EIB75_07890</name>
</gene>